<keyword evidence="1" id="KW-0560">Oxidoreductase</keyword>
<dbReference type="Pfam" id="PF00296">
    <property type="entry name" value="Bac_luciferase"/>
    <property type="match status" value="1"/>
</dbReference>
<dbReference type="InterPro" id="IPR050564">
    <property type="entry name" value="F420-G6PD/mer"/>
</dbReference>
<dbReference type="PANTHER" id="PTHR43244:SF1">
    <property type="entry name" value="5,10-METHYLENETETRAHYDROMETHANOPTERIN REDUCTASE"/>
    <property type="match status" value="1"/>
</dbReference>
<dbReference type="EMBL" id="JBHMCF010000038">
    <property type="protein sequence ID" value="MFB9474570.1"/>
    <property type="molecule type" value="Genomic_DNA"/>
</dbReference>
<evidence type="ECO:0000256" key="1">
    <source>
        <dbReference type="ARBA" id="ARBA00023002"/>
    </source>
</evidence>
<proteinExistence type="predicted"/>
<dbReference type="SUPFAM" id="SSF51679">
    <property type="entry name" value="Bacterial luciferase-like"/>
    <property type="match status" value="1"/>
</dbReference>
<accession>A0ABV5NW80</accession>
<feature type="domain" description="Luciferase-like" evidence="2">
    <location>
        <begin position="32"/>
        <end position="320"/>
    </location>
</feature>
<dbReference type="Gene3D" id="3.20.20.30">
    <property type="entry name" value="Luciferase-like domain"/>
    <property type="match status" value="1"/>
</dbReference>
<gene>
    <name evidence="3" type="ORF">ACFFR3_34175</name>
</gene>
<dbReference type="RefSeq" id="WP_364367844.1">
    <property type="nucleotide sequence ID" value="NZ_JBHMCF010000038.1"/>
</dbReference>
<dbReference type="Proteomes" id="UP001589568">
    <property type="component" value="Unassembled WGS sequence"/>
</dbReference>
<sequence>MTTLSGTRPSGVQIAPWVPADEILAASSVLSSGFSTIWVPDQMLARNSHVLMSAIAAGRHVGVASGVTIPLSRNPIDIAAAMATIAELVAPGYAVQMGVGTGGSLVTSMFTRRSVLTLLRESIGLIRRLWAGEIVLLRDYPSLSERLGWRDDAIARLSFPLTRDIPILMAIGGPKSRALAEDLADGLICTSTYPAVSYAALEAGDHETVRDVVALARRRAAAGRPFRLLYGLNCCVSNDGAAAREFGRRQAAIVAGNPVLWPDLERAGFDMESAAMVRAALRGGRPLPEAAQYVSDDLLDGLIVSGTPEACAARLETLAGLIHSIGFDDFYIGSPLGPDIAEASRLLVDKVLPAVWPQELGR</sequence>
<name>A0ABV5NW80_9ACTN</name>
<dbReference type="PANTHER" id="PTHR43244">
    <property type="match status" value="1"/>
</dbReference>
<dbReference type="InterPro" id="IPR036661">
    <property type="entry name" value="Luciferase-like_sf"/>
</dbReference>
<organism evidence="3 4">
    <name type="scientific">Nonomuraea salmonea</name>
    <dbReference type="NCBI Taxonomy" id="46181"/>
    <lineage>
        <taxon>Bacteria</taxon>
        <taxon>Bacillati</taxon>
        <taxon>Actinomycetota</taxon>
        <taxon>Actinomycetes</taxon>
        <taxon>Streptosporangiales</taxon>
        <taxon>Streptosporangiaceae</taxon>
        <taxon>Nonomuraea</taxon>
    </lineage>
</organism>
<protein>
    <submittedName>
        <fullName evidence="3">LLM class flavin-dependent oxidoreductase</fullName>
    </submittedName>
</protein>
<keyword evidence="4" id="KW-1185">Reference proteome</keyword>
<evidence type="ECO:0000259" key="2">
    <source>
        <dbReference type="Pfam" id="PF00296"/>
    </source>
</evidence>
<reference evidence="3 4" key="1">
    <citation type="submission" date="2024-09" db="EMBL/GenBank/DDBJ databases">
        <authorList>
            <person name="Sun Q."/>
            <person name="Mori K."/>
        </authorList>
    </citation>
    <scope>NUCLEOTIDE SEQUENCE [LARGE SCALE GENOMIC DNA]</scope>
    <source>
        <strain evidence="3 4">JCM 3324</strain>
    </source>
</reference>
<dbReference type="InterPro" id="IPR011251">
    <property type="entry name" value="Luciferase-like_dom"/>
</dbReference>
<comment type="caution">
    <text evidence="3">The sequence shown here is derived from an EMBL/GenBank/DDBJ whole genome shotgun (WGS) entry which is preliminary data.</text>
</comment>
<evidence type="ECO:0000313" key="4">
    <source>
        <dbReference type="Proteomes" id="UP001589568"/>
    </source>
</evidence>
<evidence type="ECO:0000313" key="3">
    <source>
        <dbReference type="EMBL" id="MFB9474570.1"/>
    </source>
</evidence>